<dbReference type="Proteomes" id="UP000198211">
    <property type="component" value="Unassembled WGS sequence"/>
</dbReference>
<evidence type="ECO:0000256" key="1">
    <source>
        <dbReference type="SAM" id="MobiDB-lite"/>
    </source>
</evidence>
<feature type="compositionally biased region" description="Basic and acidic residues" evidence="1">
    <location>
        <begin position="111"/>
        <end position="123"/>
    </location>
</feature>
<gene>
    <name evidence="2" type="ORF">PHMEG_00024764</name>
</gene>
<accession>A0A225VFD3</accession>
<feature type="region of interest" description="Disordered" evidence="1">
    <location>
        <begin position="109"/>
        <end position="130"/>
    </location>
</feature>
<comment type="caution">
    <text evidence="2">The sequence shown here is derived from an EMBL/GenBank/DDBJ whole genome shotgun (WGS) entry which is preliminary data.</text>
</comment>
<sequence length="395" mass="43515">RSKMKALHLEDFRGTADESVEAWLATIPQEVERQTGFGGDTWTAEELYYGVTAHLKDRSNTWLTTLTSSMRREDKTLDFLVRKLRKKYGRRDNVFSKVWVSAMKTLNLPGRSDESPPKFDRKGNAVSSWSKTAKKDPLSIAALQALIMTAGLARSDAQQMKQAAKATKAKVLEVKAEAHDEIKRAHEQPQRDNVDDKNRVAEADIMAAENMADEEVADEDIEAGEDMEAVVEVDLDITGLRLTDLPSWSRRRIPDAVTATKLVTGGKSARTEQQRLTKYLTHGNNNHRQIRSTTVETGALLSAGIEYPNGSDKENDAEPTNGRSKEKSGGSDGQNWGKSSKPSEVTGNEAAEAVEERTKAAEEDDEQKEQGSPVEVVDLASVAATGGSQEKTKQQ</sequence>
<dbReference type="EMBL" id="NBNE01005486">
    <property type="protein sequence ID" value="OWZ03497.1"/>
    <property type="molecule type" value="Genomic_DNA"/>
</dbReference>
<reference evidence="3" key="1">
    <citation type="submission" date="2017-03" db="EMBL/GenBank/DDBJ databases">
        <title>Phytopthora megakarya and P. palmivora, two closely related causual agents of cacao black pod achieved similar genome size and gene model numbers by different mechanisms.</title>
        <authorList>
            <person name="Ali S."/>
            <person name="Shao J."/>
            <person name="Larry D.J."/>
            <person name="Kronmiller B."/>
            <person name="Shen D."/>
            <person name="Strem M.D."/>
            <person name="Melnick R.L."/>
            <person name="Guiltinan M.J."/>
            <person name="Tyler B.M."/>
            <person name="Meinhardt L.W."/>
            <person name="Bailey B.A."/>
        </authorList>
    </citation>
    <scope>NUCLEOTIDE SEQUENCE [LARGE SCALE GENOMIC DNA]</scope>
    <source>
        <strain evidence="3">zdho120</strain>
    </source>
</reference>
<protein>
    <submittedName>
        <fullName evidence="2">Putative Polyprotein</fullName>
    </submittedName>
</protein>
<name>A0A225VFD3_9STRA</name>
<dbReference type="AlphaFoldDB" id="A0A225VFD3"/>
<feature type="region of interest" description="Disordered" evidence="1">
    <location>
        <begin position="305"/>
        <end position="395"/>
    </location>
</feature>
<proteinExistence type="predicted"/>
<organism evidence="2 3">
    <name type="scientific">Phytophthora megakarya</name>
    <dbReference type="NCBI Taxonomy" id="4795"/>
    <lineage>
        <taxon>Eukaryota</taxon>
        <taxon>Sar</taxon>
        <taxon>Stramenopiles</taxon>
        <taxon>Oomycota</taxon>
        <taxon>Peronosporomycetes</taxon>
        <taxon>Peronosporales</taxon>
        <taxon>Peronosporaceae</taxon>
        <taxon>Phytophthora</taxon>
    </lineage>
</organism>
<evidence type="ECO:0000313" key="2">
    <source>
        <dbReference type="EMBL" id="OWZ03497.1"/>
    </source>
</evidence>
<feature type="non-terminal residue" evidence="2">
    <location>
        <position position="1"/>
    </location>
</feature>
<feature type="compositionally biased region" description="Polar residues" evidence="1">
    <location>
        <begin position="333"/>
        <end position="346"/>
    </location>
</feature>
<keyword evidence="3" id="KW-1185">Reference proteome</keyword>
<evidence type="ECO:0000313" key="3">
    <source>
        <dbReference type="Proteomes" id="UP000198211"/>
    </source>
</evidence>